<name>A0ACB9NRH2_9MYRT</name>
<organism evidence="1 2">
    <name type="scientific">Melastoma candidum</name>
    <dbReference type="NCBI Taxonomy" id="119954"/>
    <lineage>
        <taxon>Eukaryota</taxon>
        <taxon>Viridiplantae</taxon>
        <taxon>Streptophyta</taxon>
        <taxon>Embryophyta</taxon>
        <taxon>Tracheophyta</taxon>
        <taxon>Spermatophyta</taxon>
        <taxon>Magnoliopsida</taxon>
        <taxon>eudicotyledons</taxon>
        <taxon>Gunneridae</taxon>
        <taxon>Pentapetalae</taxon>
        <taxon>rosids</taxon>
        <taxon>malvids</taxon>
        <taxon>Myrtales</taxon>
        <taxon>Melastomataceae</taxon>
        <taxon>Melastomatoideae</taxon>
        <taxon>Melastomateae</taxon>
        <taxon>Melastoma</taxon>
    </lineage>
</organism>
<dbReference type="EMBL" id="CM042886">
    <property type="protein sequence ID" value="KAI4338872.1"/>
    <property type="molecule type" value="Genomic_DNA"/>
</dbReference>
<gene>
    <name evidence="1" type="ORF">MLD38_023879</name>
</gene>
<protein>
    <submittedName>
        <fullName evidence="1">Uncharacterized protein</fullName>
    </submittedName>
</protein>
<reference evidence="2" key="1">
    <citation type="journal article" date="2023" name="Front. Plant Sci.">
        <title>Chromosomal-level genome assembly of Melastoma candidum provides insights into trichome evolution.</title>
        <authorList>
            <person name="Zhong Y."/>
            <person name="Wu W."/>
            <person name="Sun C."/>
            <person name="Zou P."/>
            <person name="Liu Y."/>
            <person name="Dai S."/>
            <person name="Zhou R."/>
        </authorList>
    </citation>
    <scope>NUCLEOTIDE SEQUENCE [LARGE SCALE GENOMIC DNA]</scope>
</reference>
<comment type="caution">
    <text evidence="1">The sequence shown here is derived from an EMBL/GenBank/DDBJ whole genome shotgun (WGS) entry which is preliminary data.</text>
</comment>
<proteinExistence type="predicted"/>
<accession>A0ACB9NRH2</accession>
<dbReference type="Proteomes" id="UP001057402">
    <property type="component" value="Chromosome 7"/>
</dbReference>
<sequence length="98" mass="10280">MEHPGKILIMVLVFLAVASANGQTICNMTVDGFMACKLSATPPNPSPPSGDCCAALSHANATCLCSYKKSYLLPSLGVDSNLAMQLPDKCKLPHPSQC</sequence>
<evidence type="ECO:0000313" key="2">
    <source>
        <dbReference type="Proteomes" id="UP001057402"/>
    </source>
</evidence>
<evidence type="ECO:0000313" key="1">
    <source>
        <dbReference type="EMBL" id="KAI4338872.1"/>
    </source>
</evidence>
<keyword evidence="2" id="KW-1185">Reference proteome</keyword>